<feature type="transmembrane region" description="Helical" evidence="1">
    <location>
        <begin position="83"/>
        <end position="102"/>
    </location>
</feature>
<evidence type="ECO:0000313" key="3">
    <source>
        <dbReference type="Proteomes" id="UP001595715"/>
    </source>
</evidence>
<organism evidence="2 3">
    <name type="scientific">Paenibacillus xanthanilyticus</name>
    <dbReference type="NCBI Taxonomy" id="1783531"/>
    <lineage>
        <taxon>Bacteria</taxon>
        <taxon>Bacillati</taxon>
        <taxon>Bacillota</taxon>
        <taxon>Bacilli</taxon>
        <taxon>Bacillales</taxon>
        <taxon>Paenibacillaceae</taxon>
        <taxon>Paenibacillus</taxon>
    </lineage>
</organism>
<accession>A0ABV8K0V5</accession>
<name>A0ABV8K0V5_9BACL</name>
<sequence length="129" mass="14238">MMIWVGGTGEVIEILGSGMDTEFFIKFADKDRNTEQIEVRPLINAYLPSLLIGGACAVLRVLFGVPIYMNTFASLPSFGTTFLVHFLWGVPALLVVLGAMVLKNARSKMWLLSSLAWTVLITCVPSWLE</sequence>
<dbReference type="RefSeq" id="WP_377717374.1">
    <property type="nucleotide sequence ID" value="NZ_JBHSAM010000008.1"/>
</dbReference>
<evidence type="ECO:0000256" key="1">
    <source>
        <dbReference type="SAM" id="Phobius"/>
    </source>
</evidence>
<keyword evidence="1" id="KW-1133">Transmembrane helix</keyword>
<dbReference type="EMBL" id="JBHSAM010000008">
    <property type="protein sequence ID" value="MFC4098693.1"/>
    <property type="molecule type" value="Genomic_DNA"/>
</dbReference>
<feature type="transmembrane region" description="Helical" evidence="1">
    <location>
        <begin position="42"/>
        <end position="63"/>
    </location>
</feature>
<evidence type="ECO:0000313" key="2">
    <source>
        <dbReference type="EMBL" id="MFC4098693.1"/>
    </source>
</evidence>
<feature type="transmembrane region" description="Helical" evidence="1">
    <location>
        <begin position="109"/>
        <end position="128"/>
    </location>
</feature>
<keyword evidence="3" id="KW-1185">Reference proteome</keyword>
<protein>
    <submittedName>
        <fullName evidence="2">Uncharacterized protein</fullName>
    </submittedName>
</protein>
<keyword evidence="1" id="KW-0472">Membrane</keyword>
<comment type="caution">
    <text evidence="2">The sequence shown here is derived from an EMBL/GenBank/DDBJ whole genome shotgun (WGS) entry which is preliminary data.</text>
</comment>
<reference evidence="3" key="1">
    <citation type="journal article" date="2019" name="Int. J. Syst. Evol. Microbiol.">
        <title>The Global Catalogue of Microorganisms (GCM) 10K type strain sequencing project: providing services to taxonomists for standard genome sequencing and annotation.</title>
        <authorList>
            <consortium name="The Broad Institute Genomics Platform"/>
            <consortium name="The Broad Institute Genome Sequencing Center for Infectious Disease"/>
            <person name="Wu L."/>
            <person name="Ma J."/>
        </authorList>
    </citation>
    <scope>NUCLEOTIDE SEQUENCE [LARGE SCALE GENOMIC DNA]</scope>
    <source>
        <strain evidence="3">IBRC-M 10987</strain>
    </source>
</reference>
<proteinExistence type="predicted"/>
<dbReference type="Proteomes" id="UP001595715">
    <property type="component" value="Unassembled WGS sequence"/>
</dbReference>
<gene>
    <name evidence="2" type="ORF">ACFOZ8_03370</name>
</gene>
<keyword evidence="1" id="KW-0812">Transmembrane</keyword>